<comment type="subcellular location">
    <subcellularLocation>
        <location evidence="3">Secreted</location>
    </subcellularLocation>
</comment>
<evidence type="ECO:0000256" key="5">
    <source>
        <dbReference type="ARBA" id="ARBA00012272"/>
    </source>
</evidence>
<feature type="signal peptide" evidence="12">
    <location>
        <begin position="1"/>
        <end position="18"/>
    </location>
</feature>
<dbReference type="GO" id="GO:0045490">
    <property type="term" value="P:pectin catabolic process"/>
    <property type="evidence" value="ECO:0007669"/>
    <property type="project" value="TreeGrafter"/>
</dbReference>
<proteinExistence type="inferred from homology"/>
<evidence type="ECO:0000256" key="8">
    <source>
        <dbReference type="ARBA" id="ARBA00022837"/>
    </source>
</evidence>
<dbReference type="InterPro" id="IPR012334">
    <property type="entry name" value="Pectin_lyas_fold"/>
</dbReference>
<dbReference type="GO" id="GO:0005576">
    <property type="term" value="C:extracellular region"/>
    <property type="evidence" value="ECO:0007669"/>
    <property type="project" value="UniProtKB-SubCell"/>
</dbReference>
<dbReference type="Proteomes" id="UP000580250">
    <property type="component" value="Unassembled WGS sequence"/>
</dbReference>
<evidence type="ECO:0000313" key="13">
    <source>
        <dbReference type="EMBL" id="CAD2134453.1"/>
    </source>
</evidence>
<organism evidence="13 14">
    <name type="scientific">Meloidogyne enterolobii</name>
    <name type="common">Root-knot nematode worm</name>
    <name type="synonym">Meloidogyne mayaguensis</name>
    <dbReference type="NCBI Taxonomy" id="390850"/>
    <lineage>
        <taxon>Eukaryota</taxon>
        <taxon>Metazoa</taxon>
        <taxon>Ecdysozoa</taxon>
        <taxon>Nematoda</taxon>
        <taxon>Chromadorea</taxon>
        <taxon>Rhabditida</taxon>
        <taxon>Tylenchina</taxon>
        <taxon>Tylenchomorpha</taxon>
        <taxon>Tylenchoidea</taxon>
        <taxon>Meloidogynidae</taxon>
        <taxon>Meloidogyninae</taxon>
        <taxon>Meloidogyne</taxon>
    </lineage>
</organism>
<dbReference type="EMBL" id="CAJEWN010000015">
    <property type="protein sequence ID" value="CAD2134453.1"/>
    <property type="molecule type" value="Genomic_DNA"/>
</dbReference>
<dbReference type="InterPro" id="IPR004898">
    <property type="entry name" value="Pectate_lyase_PlyH/PlyE-like"/>
</dbReference>
<evidence type="ECO:0000256" key="1">
    <source>
        <dbReference type="ARBA" id="ARBA00000695"/>
    </source>
</evidence>
<dbReference type="InterPro" id="IPR011050">
    <property type="entry name" value="Pectin_lyase_fold/virulence"/>
</dbReference>
<sequence length="272" mass="29652">MLNIFILIISSIPLLSLALNQKGAKFCNFPTPTTTETISTTMNIVKDTDFGNKRIIFNGKPNTCRPVIPGWTNNWDHAIIVENGVTISNLIMGESTIGTSADIICKGNFFENVCWRAGTFIGASNAKPGDTRKYTYIVDGGGALDGFQKIFATGGNGKTIVRNFCSYNNAIGVISAGECSKQYTREVTVENSKFMGPMLTIIGGNRQYNDKLTVRNVTIYGNNNPATQIKFVCDEYLGENVAEPWKFSYKPGEAGTSDVCCKYPASAVKIIN</sequence>
<keyword evidence="7 12" id="KW-0732">Signal</keyword>
<keyword evidence="8" id="KW-0106">Calcium</keyword>
<evidence type="ECO:0000256" key="9">
    <source>
        <dbReference type="ARBA" id="ARBA00023239"/>
    </source>
</evidence>
<dbReference type="Pfam" id="PF03211">
    <property type="entry name" value="Pectate_lyase"/>
    <property type="match status" value="1"/>
</dbReference>
<comment type="caution">
    <text evidence="13">The sequence shown here is derived from an EMBL/GenBank/DDBJ whole genome shotgun (WGS) entry which is preliminary data.</text>
</comment>
<evidence type="ECO:0000256" key="12">
    <source>
        <dbReference type="SAM" id="SignalP"/>
    </source>
</evidence>
<dbReference type="AlphaFoldDB" id="A0A6V7TTV9"/>
<dbReference type="OrthoDB" id="441042at2759"/>
<comment type="similarity">
    <text evidence="4">Belongs to the polysaccharide lyase 3 family.</text>
</comment>
<keyword evidence="9" id="KW-0456">Lyase</keyword>
<name>A0A6V7TTV9_MELEN</name>
<dbReference type="PANTHER" id="PTHR33407">
    <property type="entry name" value="PECTATE LYASE F-RELATED"/>
    <property type="match status" value="1"/>
</dbReference>
<dbReference type="PANTHER" id="PTHR33407:SF9">
    <property type="entry name" value="PECTATE LYASE F-RELATED"/>
    <property type="match status" value="1"/>
</dbReference>
<dbReference type="GO" id="GO:0030570">
    <property type="term" value="F:pectate lyase activity"/>
    <property type="evidence" value="ECO:0007669"/>
    <property type="project" value="UniProtKB-EC"/>
</dbReference>
<reference evidence="13 14" key="1">
    <citation type="submission" date="2020-08" db="EMBL/GenBank/DDBJ databases">
        <authorList>
            <person name="Koutsovoulos G."/>
            <person name="Danchin GJ E."/>
        </authorList>
    </citation>
    <scope>NUCLEOTIDE SEQUENCE [LARGE SCALE GENOMIC DNA]</scope>
</reference>
<evidence type="ECO:0000313" key="14">
    <source>
        <dbReference type="Proteomes" id="UP000580250"/>
    </source>
</evidence>
<evidence type="ECO:0000256" key="4">
    <source>
        <dbReference type="ARBA" id="ARBA00006463"/>
    </source>
</evidence>
<comment type="function">
    <text evidence="10">Pectinolytic enzyme consist of four classes of enzymes: pectin lyase, polygalacturonase, pectin methylesterase and rhamnogalacturonase. Among pectinolytic enzymes, pectin lyase is the most important in depolymerization of pectin, since it cleaves internal glycosidic bonds of highly methylated pectins. Favors pectate, the anion, over pectin, the methyl ester.</text>
</comment>
<accession>A0A6V7TTV9</accession>
<keyword evidence="6" id="KW-0964">Secreted</keyword>
<feature type="chain" id="PRO_5028094860" description="Probable pectate lyase F" evidence="12">
    <location>
        <begin position="19"/>
        <end position="272"/>
    </location>
</feature>
<evidence type="ECO:0000256" key="7">
    <source>
        <dbReference type="ARBA" id="ARBA00022729"/>
    </source>
</evidence>
<dbReference type="SUPFAM" id="SSF51126">
    <property type="entry name" value="Pectin lyase-like"/>
    <property type="match status" value="1"/>
</dbReference>
<protein>
    <recommendedName>
        <fullName evidence="11">Probable pectate lyase F</fullName>
        <ecNumber evidence="5">4.2.2.2</ecNumber>
    </recommendedName>
</protein>
<evidence type="ECO:0000256" key="10">
    <source>
        <dbReference type="ARBA" id="ARBA00025679"/>
    </source>
</evidence>
<dbReference type="EC" id="4.2.2.2" evidence="5"/>
<gene>
    <name evidence="13" type="ORF">MENT_LOCUS4386</name>
</gene>
<comment type="cofactor">
    <cofactor evidence="2">
        <name>Ca(2+)</name>
        <dbReference type="ChEBI" id="CHEBI:29108"/>
    </cofactor>
</comment>
<dbReference type="Gene3D" id="2.160.20.10">
    <property type="entry name" value="Single-stranded right-handed beta-helix, Pectin lyase-like"/>
    <property type="match status" value="1"/>
</dbReference>
<evidence type="ECO:0000256" key="11">
    <source>
        <dbReference type="ARBA" id="ARBA00039895"/>
    </source>
</evidence>
<evidence type="ECO:0000256" key="2">
    <source>
        <dbReference type="ARBA" id="ARBA00001913"/>
    </source>
</evidence>
<comment type="catalytic activity">
    <reaction evidence="1">
        <text>Eliminative cleavage of (1-&gt;4)-alpha-D-galacturonan to give oligosaccharides with 4-deoxy-alpha-D-galact-4-enuronosyl groups at their non-reducing ends.</text>
        <dbReference type="EC" id="4.2.2.2"/>
    </reaction>
</comment>
<evidence type="ECO:0000256" key="6">
    <source>
        <dbReference type="ARBA" id="ARBA00022525"/>
    </source>
</evidence>
<evidence type="ECO:0000256" key="3">
    <source>
        <dbReference type="ARBA" id="ARBA00004613"/>
    </source>
</evidence>